<keyword evidence="2" id="KW-1185">Reference proteome</keyword>
<protein>
    <submittedName>
        <fullName evidence="1">Uncharacterized protein</fullName>
    </submittedName>
</protein>
<dbReference type="EMBL" id="OOIN01000015">
    <property type="protein sequence ID" value="SPO26629.1"/>
    <property type="molecule type" value="Genomic_DNA"/>
</dbReference>
<reference evidence="1 2" key="1">
    <citation type="submission" date="2018-03" db="EMBL/GenBank/DDBJ databases">
        <authorList>
            <person name="Guldener U."/>
        </authorList>
    </citation>
    <scope>NUCLEOTIDE SEQUENCE [LARGE SCALE GENOMIC DNA]</scope>
    <source>
        <strain evidence="1 2">NBRC100155</strain>
    </source>
</reference>
<dbReference type="AlphaFoldDB" id="A0A5C3EBR1"/>
<organism evidence="1 2">
    <name type="scientific">Ustilago trichophora</name>
    <dbReference type="NCBI Taxonomy" id="86804"/>
    <lineage>
        <taxon>Eukaryota</taxon>
        <taxon>Fungi</taxon>
        <taxon>Dikarya</taxon>
        <taxon>Basidiomycota</taxon>
        <taxon>Ustilaginomycotina</taxon>
        <taxon>Ustilaginomycetes</taxon>
        <taxon>Ustilaginales</taxon>
        <taxon>Ustilaginaceae</taxon>
        <taxon>Ustilago</taxon>
    </lineage>
</organism>
<evidence type="ECO:0000313" key="1">
    <source>
        <dbReference type="EMBL" id="SPO26629.1"/>
    </source>
</evidence>
<proteinExistence type="predicted"/>
<dbReference type="Proteomes" id="UP000324022">
    <property type="component" value="Unassembled WGS sequence"/>
</dbReference>
<sequence length="268" mass="29339">MDFNNAKYQPLPGADVDVHLDEAEVDICDAPARADGDPNGRQYLPGPKRVRSIFQSAMLLCAIVEMTSRDCDSADVDKLADYINQYNCSQAKLLGLAWLTFNNHNVSHLPQFIKCFGSLQHFSSLPFERSNGLMGTIPTSGHKGGTLEATIMRNMAQCTKLQRLLAASGEPFFKTRLLESIEGLNTLDLSSSDTRLKKKHMDDNTCALLLDHLNCHAAAPAIPINASANTTSSPPRPPRYTPFWDTAPSSDVVRLSNVAEFTRTATVG</sequence>
<gene>
    <name evidence="1" type="ORF">UTRI_10151</name>
</gene>
<name>A0A5C3EBR1_9BASI</name>
<dbReference type="OrthoDB" id="3248986at2759"/>
<evidence type="ECO:0000313" key="2">
    <source>
        <dbReference type="Proteomes" id="UP000324022"/>
    </source>
</evidence>
<accession>A0A5C3EBR1</accession>